<dbReference type="EMBL" id="JACSDZ010000017">
    <property type="protein sequence ID" value="KAF7384577.1"/>
    <property type="molecule type" value="Genomic_DNA"/>
</dbReference>
<accession>A0A834JAT7</accession>
<evidence type="ECO:0000313" key="2">
    <source>
        <dbReference type="Proteomes" id="UP000617340"/>
    </source>
</evidence>
<comment type="caution">
    <text evidence="1">The sequence shown here is derived from an EMBL/GenBank/DDBJ whole genome shotgun (WGS) entry which is preliminary data.</text>
</comment>
<keyword evidence="2" id="KW-1185">Reference proteome</keyword>
<reference evidence="1" key="1">
    <citation type="journal article" date="2020" name="G3 (Bethesda)">
        <title>High-Quality Assemblies for Three Invasive Social Wasps from the &lt;i&gt;Vespula&lt;/i&gt; Genus.</title>
        <authorList>
            <person name="Harrop T.W.R."/>
            <person name="Guhlin J."/>
            <person name="McLaughlin G.M."/>
            <person name="Permina E."/>
            <person name="Stockwell P."/>
            <person name="Gilligan J."/>
            <person name="Le Lec M.F."/>
            <person name="Gruber M.A.M."/>
            <person name="Quinn O."/>
            <person name="Lovegrove M."/>
            <person name="Duncan E.J."/>
            <person name="Remnant E.J."/>
            <person name="Van Eeckhoven J."/>
            <person name="Graham B."/>
            <person name="Knapp R.A."/>
            <person name="Langford K.W."/>
            <person name="Kronenberg Z."/>
            <person name="Press M.O."/>
            <person name="Eacker S.M."/>
            <person name="Wilson-Rankin E.E."/>
            <person name="Purcell J."/>
            <person name="Lester P.J."/>
            <person name="Dearden P.K."/>
        </authorList>
    </citation>
    <scope>NUCLEOTIDE SEQUENCE</scope>
    <source>
        <strain evidence="1">Linc-1</strain>
    </source>
</reference>
<name>A0A834JAT7_VESGE</name>
<dbReference type="AlphaFoldDB" id="A0A834JAT7"/>
<organism evidence="1 2">
    <name type="scientific">Vespula germanica</name>
    <name type="common">German yellow jacket</name>
    <name type="synonym">Paravespula germanica</name>
    <dbReference type="NCBI Taxonomy" id="30212"/>
    <lineage>
        <taxon>Eukaryota</taxon>
        <taxon>Metazoa</taxon>
        <taxon>Ecdysozoa</taxon>
        <taxon>Arthropoda</taxon>
        <taxon>Hexapoda</taxon>
        <taxon>Insecta</taxon>
        <taxon>Pterygota</taxon>
        <taxon>Neoptera</taxon>
        <taxon>Endopterygota</taxon>
        <taxon>Hymenoptera</taxon>
        <taxon>Apocrita</taxon>
        <taxon>Aculeata</taxon>
        <taxon>Vespoidea</taxon>
        <taxon>Vespidae</taxon>
        <taxon>Vespinae</taxon>
        <taxon>Vespula</taxon>
    </lineage>
</organism>
<gene>
    <name evidence="1" type="ORF">HZH68_014189</name>
</gene>
<sequence>MLEGFHKATCDKIEDHNSLRWLLFFKDLDGQLIRCLERFQRYEFEVDHRGGKSHRNADGLFRRLCEGKRCSYSAKRKTMKEWTNFGE</sequence>
<proteinExistence type="predicted"/>
<dbReference type="Proteomes" id="UP000617340">
    <property type="component" value="Unassembled WGS sequence"/>
</dbReference>
<evidence type="ECO:0000313" key="1">
    <source>
        <dbReference type="EMBL" id="KAF7384577.1"/>
    </source>
</evidence>
<protein>
    <submittedName>
        <fullName evidence="1">Uncharacterized protein</fullName>
    </submittedName>
</protein>